<keyword evidence="3 6" id="KW-0812">Transmembrane</keyword>
<reference evidence="7" key="1">
    <citation type="submission" date="2022-02" db="EMBL/GenBank/DDBJ databases">
        <title>Corynebacterium sp. from urogenital microbiome.</title>
        <authorList>
            <person name="Cappelli E.A."/>
            <person name="Ribeiro T.G."/>
            <person name="Peixe L."/>
        </authorList>
    </citation>
    <scope>NUCLEOTIDE SEQUENCE</scope>
    <source>
        <strain evidence="7">C8Ua_174</strain>
    </source>
</reference>
<evidence type="ECO:0000256" key="1">
    <source>
        <dbReference type="ARBA" id="ARBA00004651"/>
    </source>
</evidence>
<gene>
    <name evidence="7" type="ORF">L8V00_00200</name>
</gene>
<evidence type="ECO:0000256" key="5">
    <source>
        <dbReference type="ARBA" id="ARBA00023136"/>
    </source>
</evidence>
<keyword evidence="8" id="KW-1185">Reference proteome</keyword>
<keyword evidence="4 6" id="KW-1133">Transmembrane helix</keyword>
<dbReference type="NCBIfam" id="NF009255">
    <property type="entry name" value="PRK12612.1-3"/>
    <property type="match status" value="1"/>
</dbReference>
<evidence type="ECO:0000256" key="4">
    <source>
        <dbReference type="ARBA" id="ARBA00022989"/>
    </source>
</evidence>
<feature type="transmembrane region" description="Helical" evidence="6">
    <location>
        <begin position="65"/>
        <end position="86"/>
    </location>
</feature>
<dbReference type="EMBL" id="JAKMUT010000001">
    <property type="protein sequence ID" value="MCZ9288637.1"/>
    <property type="molecule type" value="Genomic_DNA"/>
</dbReference>
<sequence>MEPRDLLNILVGIAAAIVVVALFTVLWRAVSTHNDARRAVLSDMVFMAMAGLFLCYSIFHRTAITYEVALFAGLFGALSTIAYARIISRGRR</sequence>
<proteinExistence type="predicted"/>
<evidence type="ECO:0000256" key="3">
    <source>
        <dbReference type="ARBA" id="ARBA00022692"/>
    </source>
</evidence>
<keyword evidence="5 6" id="KW-0472">Membrane</keyword>
<dbReference type="Proteomes" id="UP001146469">
    <property type="component" value="Unassembled WGS sequence"/>
</dbReference>
<evidence type="ECO:0000313" key="8">
    <source>
        <dbReference type="Proteomes" id="UP001146469"/>
    </source>
</evidence>
<keyword evidence="2" id="KW-1003">Cell membrane</keyword>
<evidence type="ECO:0000256" key="6">
    <source>
        <dbReference type="SAM" id="Phobius"/>
    </source>
</evidence>
<feature type="transmembrane region" description="Helical" evidence="6">
    <location>
        <begin position="39"/>
        <end position="59"/>
    </location>
</feature>
<dbReference type="GO" id="GO:0015075">
    <property type="term" value="F:monoatomic ion transmembrane transporter activity"/>
    <property type="evidence" value="ECO:0007669"/>
    <property type="project" value="InterPro"/>
</dbReference>
<organism evidence="7 8">
    <name type="scientific">Corynebacterium evansiae</name>
    <dbReference type="NCBI Taxonomy" id="2913499"/>
    <lineage>
        <taxon>Bacteria</taxon>
        <taxon>Bacillati</taxon>
        <taxon>Actinomycetota</taxon>
        <taxon>Actinomycetes</taxon>
        <taxon>Mycobacteriales</taxon>
        <taxon>Corynebacteriaceae</taxon>
        <taxon>Corynebacterium</taxon>
    </lineage>
</organism>
<comment type="caution">
    <text evidence="7">The sequence shown here is derived from an EMBL/GenBank/DDBJ whole genome shotgun (WGS) entry which is preliminary data.</text>
</comment>
<dbReference type="InterPro" id="IPR007208">
    <property type="entry name" value="MrpF/PhaF-like"/>
</dbReference>
<accession>A0A9X3RFM7</accession>
<comment type="subcellular location">
    <subcellularLocation>
        <location evidence="1">Cell membrane</location>
        <topology evidence="1">Multi-pass membrane protein</topology>
    </subcellularLocation>
</comment>
<dbReference type="Pfam" id="PF04066">
    <property type="entry name" value="MrpF_PhaF"/>
    <property type="match status" value="1"/>
</dbReference>
<dbReference type="GO" id="GO:0005886">
    <property type="term" value="C:plasma membrane"/>
    <property type="evidence" value="ECO:0007669"/>
    <property type="project" value="UniProtKB-SubCell"/>
</dbReference>
<name>A0A9X3RFM7_9CORY</name>
<protein>
    <submittedName>
        <fullName evidence="7">Monovalent cation/H+ antiporter complex subunit F</fullName>
    </submittedName>
</protein>
<feature type="transmembrane region" description="Helical" evidence="6">
    <location>
        <begin position="6"/>
        <end position="27"/>
    </location>
</feature>
<evidence type="ECO:0000313" key="7">
    <source>
        <dbReference type="EMBL" id="MCZ9288637.1"/>
    </source>
</evidence>
<evidence type="ECO:0000256" key="2">
    <source>
        <dbReference type="ARBA" id="ARBA00022475"/>
    </source>
</evidence>
<dbReference type="RefSeq" id="WP_011274270.1">
    <property type="nucleotide sequence ID" value="NZ_JAKMUT010000001.1"/>
</dbReference>
<dbReference type="AlphaFoldDB" id="A0A9X3RFM7"/>